<organism evidence="2 3">
    <name type="scientific">Streptomyces hokutonensis</name>
    <dbReference type="NCBI Taxonomy" id="1306990"/>
    <lineage>
        <taxon>Bacteria</taxon>
        <taxon>Bacillati</taxon>
        <taxon>Actinomycetota</taxon>
        <taxon>Actinomycetes</taxon>
        <taxon>Kitasatosporales</taxon>
        <taxon>Streptomycetaceae</taxon>
        <taxon>Streptomyces</taxon>
    </lineage>
</organism>
<evidence type="ECO:0000313" key="3">
    <source>
        <dbReference type="Proteomes" id="UP001601303"/>
    </source>
</evidence>
<feature type="domain" description="Alpha/beta hydrolase" evidence="1">
    <location>
        <begin position="3"/>
        <end position="439"/>
    </location>
</feature>
<evidence type="ECO:0000259" key="1">
    <source>
        <dbReference type="Pfam" id="PF20091"/>
    </source>
</evidence>
<dbReference type="Pfam" id="PF20091">
    <property type="entry name" value="Abhydrolase_10"/>
    <property type="match status" value="1"/>
</dbReference>
<dbReference type="Proteomes" id="UP001601303">
    <property type="component" value="Unassembled WGS sequence"/>
</dbReference>
<accession>A0ABW6MHY9</accession>
<evidence type="ECO:0000313" key="2">
    <source>
        <dbReference type="EMBL" id="MFE9605740.1"/>
    </source>
</evidence>
<protein>
    <submittedName>
        <fullName evidence="2">Alpha/beta hydrolase domain-containing protein</fullName>
    </submittedName>
</protein>
<comment type="caution">
    <text evidence="2">The sequence shown here is derived from an EMBL/GenBank/DDBJ whole genome shotgun (WGS) entry which is preliminary data.</text>
</comment>
<dbReference type="RefSeq" id="WP_388114482.1">
    <property type="nucleotide sequence ID" value="NZ_JBIAHM010000021.1"/>
</dbReference>
<keyword evidence="3" id="KW-1185">Reference proteome</keyword>
<keyword evidence="2" id="KW-0378">Hydrolase</keyword>
<dbReference type="GO" id="GO:0016787">
    <property type="term" value="F:hydrolase activity"/>
    <property type="evidence" value="ECO:0007669"/>
    <property type="project" value="UniProtKB-KW"/>
</dbReference>
<proteinExistence type="predicted"/>
<gene>
    <name evidence="2" type="ORF">ACFYNQ_45280</name>
</gene>
<sequence>MTGGKGAVVLQGTTFDLASVGYTQSEFFLSGTASSYTSAVPLGSDGRWDVTPASTAPYTTRLVMNRPLNPTRFNGTVVVEWLNVSAGLDVSPEWIYTHNELIREGYAWIGVSAQATGVAATKAADPVRYAALSHPGDSYSYDIFSQAGQAVRDSAATILGGLHPRAVLAEGESQSAFRLTTYIDAVQPLAHAYDGFLVHSRAGFAAALSQAPQADVPTPSVVQFRTDTDVPVLTVQTETDLMLLGYLTARQPDTTRLRFWEVAGTAHADDYVANVGAADTGDGAVAAGELDAMLDPPTGTPGFSCAAPINTGPAHYVMDAAQHALRSWVLTGIPPAKTPQLQVTTGSDGTPAFVLDANGNATGGIRTPAVDAPVAALSGLGQTGSAQFCFLFGTTTPFTSARLAALYPTHAEFVRQWATRTAAAVAAGTIRPADAADLVEAAVRSDIGG</sequence>
<name>A0ABW6MHY9_9ACTN</name>
<reference evidence="2 3" key="1">
    <citation type="submission" date="2024-10" db="EMBL/GenBank/DDBJ databases">
        <title>The Natural Products Discovery Center: Release of the First 8490 Sequenced Strains for Exploring Actinobacteria Biosynthetic Diversity.</title>
        <authorList>
            <person name="Kalkreuter E."/>
            <person name="Kautsar S.A."/>
            <person name="Yang D."/>
            <person name="Bader C.D."/>
            <person name="Teijaro C.N."/>
            <person name="Fluegel L."/>
            <person name="Davis C.M."/>
            <person name="Simpson J.R."/>
            <person name="Lauterbach L."/>
            <person name="Steele A.D."/>
            <person name="Gui C."/>
            <person name="Meng S."/>
            <person name="Li G."/>
            <person name="Viehrig K."/>
            <person name="Ye F."/>
            <person name="Su P."/>
            <person name="Kiefer A.F."/>
            <person name="Nichols A."/>
            <person name="Cepeda A.J."/>
            <person name="Yan W."/>
            <person name="Fan B."/>
            <person name="Jiang Y."/>
            <person name="Adhikari A."/>
            <person name="Zheng C.-J."/>
            <person name="Schuster L."/>
            <person name="Cowan T.M."/>
            <person name="Smanski M.J."/>
            <person name="Chevrette M.G."/>
            <person name="De Carvalho L.P.S."/>
            <person name="Shen B."/>
        </authorList>
    </citation>
    <scope>NUCLEOTIDE SEQUENCE [LARGE SCALE GENOMIC DNA]</scope>
    <source>
        <strain evidence="2 3">NPDC006488</strain>
    </source>
</reference>
<dbReference type="EMBL" id="JBIAHM010000021">
    <property type="protein sequence ID" value="MFE9605740.1"/>
    <property type="molecule type" value="Genomic_DNA"/>
</dbReference>
<dbReference type="InterPro" id="IPR045394">
    <property type="entry name" value="Abhydrolase_dom"/>
</dbReference>